<dbReference type="Gene3D" id="1.20.1070.10">
    <property type="entry name" value="Rhodopsin 7-helix transmembrane proteins"/>
    <property type="match status" value="1"/>
</dbReference>
<dbReference type="Proteomes" id="UP001642540">
    <property type="component" value="Unassembled WGS sequence"/>
</dbReference>
<name>A0ABP1QQ46_9HEXA</name>
<proteinExistence type="inferred from homology"/>
<evidence type="ECO:0000256" key="1">
    <source>
        <dbReference type="ARBA" id="ARBA00004651"/>
    </source>
</evidence>
<keyword evidence="7 11" id="KW-0472">Membrane</keyword>
<keyword evidence="4 10" id="KW-0812">Transmembrane</keyword>
<dbReference type="InterPro" id="IPR017452">
    <property type="entry name" value="GPCR_Rhodpsn_7TM"/>
</dbReference>
<feature type="transmembrane region" description="Helical" evidence="11">
    <location>
        <begin position="317"/>
        <end position="337"/>
    </location>
</feature>
<comment type="caution">
    <text evidence="13">The sequence shown here is derived from an EMBL/GenBank/DDBJ whole genome shotgun (WGS) entry which is preliminary data.</text>
</comment>
<dbReference type="InterPro" id="IPR000611">
    <property type="entry name" value="NPY_rcpt"/>
</dbReference>
<evidence type="ECO:0000256" key="11">
    <source>
        <dbReference type="SAM" id="Phobius"/>
    </source>
</evidence>
<evidence type="ECO:0000256" key="6">
    <source>
        <dbReference type="ARBA" id="ARBA00023040"/>
    </source>
</evidence>
<keyword evidence="8 10" id="KW-0675">Receptor</keyword>
<dbReference type="Pfam" id="PF00001">
    <property type="entry name" value="7tm_1"/>
    <property type="match status" value="1"/>
</dbReference>
<gene>
    <name evidence="13" type="ORF">ODALV1_LOCUS13983</name>
</gene>
<feature type="transmembrane region" description="Helical" evidence="11">
    <location>
        <begin position="264"/>
        <end position="289"/>
    </location>
</feature>
<feature type="transmembrane region" description="Helical" evidence="11">
    <location>
        <begin position="135"/>
        <end position="156"/>
    </location>
</feature>
<protein>
    <recommendedName>
        <fullName evidence="12">G-protein coupled receptors family 1 profile domain-containing protein</fullName>
    </recommendedName>
</protein>
<evidence type="ECO:0000256" key="2">
    <source>
        <dbReference type="ARBA" id="ARBA00010663"/>
    </source>
</evidence>
<dbReference type="SMART" id="SM01381">
    <property type="entry name" value="7TM_GPCR_Srsx"/>
    <property type="match status" value="1"/>
</dbReference>
<comment type="subcellular location">
    <subcellularLocation>
        <location evidence="1">Cell membrane</location>
        <topology evidence="1">Multi-pass membrane protein</topology>
    </subcellularLocation>
</comment>
<dbReference type="SUPFAM" id="SSF81321">
    <property type="entry name" value="Family A G protein-coupled receptor-like"/>
    <property type="match status" value="1"/>
</dbReference>
<keyword evidence="3" id="KW-1003">Cell membrane</keyword>
<keyword evidence="5 11" id="KW-1133">Transmembrane helix</keyword>
<dbReference type="PROSITE" id="PS00237">
    <property type="entry name" value="G_PROTEIN_RECEP_F1_1"/>
    <property type="match status" value="1"/>
</dbReference>
<evidence type="ECO:0000256" key="8">
    <source>
        <dbReference type="ARBA" id="ARBA00023170"/>
    </source>
</evidence>
<dbReference type="CDD" id="cd14993">
    <property type="entry name" value="7tmA_CCKR-like"/>
    <property type="match status" value="1"/>
</dbReference>
<dbReference type="PROSITE" id="PS50262">
    <property type="entry name" value="G_PROTEIN_RECEP_F1_2"/>
    <property type="match status" value="1"/>
</dbReference>
<feature type="transmembrane region" description="Helical" evidence="11">
    <location>
        <begin position="216"/>
        <end position="235"/>
    </location>
</feature>
<evidence type="ECO:0000256" key="9">
    <source>
        <dbReference type="ARBA" id="ARBA00023224"/>
    </source>
</evidence>
<evidence type="ECO:0000313" key="13">
    <source>
        <dbReference type="EMBL" id="CAL8110106.1"/>
    </source>
</evidence>
<feature type="domain" description="G-protein coupled receptors family 1 profile" evidence="12">
    <location>
        <begin position="115"/>
        <end position="380"/>
    </location>
</feature>
<comment type="similarity">
    <text evidence="2 10">Belongs to the G-protein coupled receptor 1 family.</text>
</comment>
<evidence type="ECO:0000313" key="14">
    <source>
        <dbReference type="Proteomes" id="UP001642540"/>
    </source>
</evidence>
<reference evidence="13 14" key="1">
    <citation type="submission" date="2024-08" db="EMBL/GenBank/DDBJ databases">
        <authorList>
            <person name="Cucini C."/>
            <person name="Frati F."/>
        </authorList>
    </citation>
    <scope>NUCLEOTIDE SEQUENCE [LARGE SCALE GENOMIC DNA]</scope>
</reference>
<keyword evidence="14" id="KW-1185">Reference proteome</keyword>
<accession>A0ABP1QQ46</accession>
<evidence type="ECO:0000256" key="10">
    <source>
        <dbReference type="RuleBase" id="RU000688"/>
    </source>
</evidence>
<evidence type="ECO:0000256" key="5">
    <source>
        <dbReference type="ARBA" id="ARBA00022989"/>
    </source>
</evidence>
<evidence type="ECO:0000256" key="3">
    <source>
        <dbReference type="ARBA" id="ARBA00022475"/>
    </source>
</evidence>
<evidence type="ECO:0000259" key="12">
    <source>
        <dbReference type="PROSITE" id="PS50262"/>
    </source>
</evidence>
<dbReference type="PANTHER" id="PTHR24241">
    <property type="entry name" value="NEUROPEPTIDE RECEPTOR-RELATED G-PROTEIN COUPLED RECEPTOR"/>
    <property type="match status" value="1"/>
</dbReference>
<dbReference type="PANTHER" id="PTHR24241:SF76">
    <property type="entry name" value="NEUROPEPTIDE SIFAMIDE RECEPTOR"/>
    <property type="match status" value="1"/>
</dbReference>
<evidence type="ECO:0000256" key="4">
    <source>
        <dbReference type="ARBA" id="ARBA00022692"/>
    </source>
</evidence>
<feature type="transmembrane region" description="Helical" evidence="11">
    <location>
        <begin position="176"/>
        <end position="195"/>
    </location>
</feature>
<dbReference type="EMBL" id="CAXLJM020000043">
    <property type="protein sequence ID" value="CAL8110106.1"/>
    <property type="molecule type" value="Genomic_DNA"/>
</dbReference>
<evidence type="ECO:0000256" key="7">
    <source>
        <dbReference type="ARBA" id="ARBA00023136"/>
    </source>
</evidence>
<feature type="transmembrane region" description="Helical" evidence="11">
    <location>
        <begin position="95"/>
        <end position="123"/>
    </location>
</feature>
<sequence length="438" mass="50720">MTMSNRKPQNAFTHATKVLSGINIDNSIKNNSSFSTPKSFEIAPLPHFYHQLEVAIMSQNHHSDSEEIPLVTPPGITSVFSTEKLDEESMYRLPVWGISVMIIGYIFVFLFGVVGNCSVLIVVAKLHRMRTVTNFFICNLALADLLVLLFCLLPNLISNIFVPWILGWFLCKTVPYIQGVSVCASVYSLVAISMERCISIQWPFQYQITKRKGKRIIIAIWIWSCSVALPWVLYFDTYKADEENPDIDFCIEKWPDSYGNWSRYYFLIGNFIICYVLPLSIIFICYLTIWFRVYRRPVPNDSNHKSMEIMHQKAKTAVMKMLLVVVLIFALSWLPLYCITLRMKFGSEIRSDLENDIISFIYPIAQWLGCFNSGINPVVYSFLNKKFRHGFYMIFKCSWNQEPIPSMRPHKSPTVNILLRRMAVYKVRSSMCHESDDV</sequence>
<dbReference type="PRINTS" id="PR01012">
    <property type="entry name" value="NRPEPTIDEYR"/>
</dbReference>
<feature type="transmembrane region" description="Helical" evidence="11">
    <location>
        <begin position="357"/>
        <end position="383"/>
    </location>
</feature>
<organism evidence="13 14">
    <name type="scientific">Orchesella dallaii</name>
    <dbReference type="NCBI Taxonomy" id="48710"/>
    <lineage>
        <taxon>Eukaryota</taxon>
        <taxon>Metazoa</taxon>
        <taxon>Ecdysozoa</taxon>
        <taxon>Arthropoda</taxon>
        <taxon>Hexapoda</taxon>
        <taxon>Collembola</taxon>
        <taxon>Entomobryomorpha</taxon>
        <taxon>Entomobryoidea</taxon>
        <taxon>Orchesellidae</taxon>
        <taxon>Orchesellinae</taxon>
        <taxon>Orchesella</taxon>
    </lineage>
</organism>
<dbReference type="PRINTS" id="PR00237">
    <property type="entry name" value="GPCRRHODOPSN"/>
</dbReference>
<keyword evidence="9 10" id="KW-0807">Transducer</keyword>
<dbReference type="InterPro" id="IPR000276">
    <property type="entry name" value="GPCR_Rhodpsn"/>
</dbReference>
<keyword evidence="6 10" id="KW-0297">G-protein coupled receptor</keyword>